<protein>
    <submittedName>
        <fullName evidence="1">Uncharacterized protein</fullName>
    </submittedName>
</protein>
<evidence type="ECO:0000313" key="2">
    <source>
        <dbReference type="Proteomes" id="UP001186974"/>
    </source>
</evidence>
<evidence type="ECO:0000313" key="1">
    <source>
        <dbReference type="EMBL" id="KAK3060723.1"/>
    </source>
</evidence>
<reference evidence="1" key="1">
    <citation type="submission" date="2024-09" db="EMBL/GenBank/DDBJ databases">
        <title>Black Yeasts Isolated from many extreme environments.</title>
        <authorList>
            <person name="Coleine C."/>
            <person name="Stajich J.E."/>
            <person name="Selbmann L."/>
        </authorList>
    </citation>
    <scope>NUCLEOTIDE SEQUENCE</scope>
    <source>
        <strain evidence="1">CCFEE 5737</strain>
    </source>
</reference>
<dbReference type="EMBL" id="JAWDJW010008340">
    <property type="protein sequence ID" value="KAK3060723.1"/>
    <property type="molecule type" value="Genomic_DNA"/>
</dbReference>
<dbReference type="Proteomes" id="UP001186974">
    <property type="component" value="Unassembled WGS sequence"/>
</dbReference>
<feature type="non-terminal residue" evidence="1">
    <location>
        <position position="74"/>
    </location>
</feature>
<proteinExistence type="predicted"/>
<comment type="caution">
    <text evidence="1">The sequence shown here is derived from an EMBL/GenBank/DDBJ whole genome shotgun (WGS) entry which is preliminary data.</text>
</comment>
<name>A0ACC3D219_9PEZI</name>
<accession>A0ACC3D219</accession>
<sequence length="74" mass="8640">MEDIRATFEVGLANKGYVKATGTRYSIPSRDQRTAFRRMMSRYWYNSSPFALDLSSAVIRQGSFIEKMHNIDWL</sequence>
<keyword evidence="2" id="KW-1185">Reference proteome</keyword>
<organism evidence="1 2">
    <name type="scientific">Coniosporium uncinatum</name>
    <dbReference type="NCBI Taxonomy" id="93489"/>
    <lineage>
        <taxon>Eukaryota</taxon>
        <taxon>Fungi</taxon>
        <taxon>Dikarya</taxon>
        <taxon>Ascomycota</taxon>
        <taxon>Pezizomycotina</taxon>
        <taxon>Dothideomycetes</taxon>
        <taxon>Dothideomycetes incertae sedis</taxon>
        <taxon>Coniosporium</taxon>
    </lineage>
</organism>
<gene>
    <name evidence="1" type="ORF">LTS18_007901</name>
</gene>